<dbReference type="Gene3D" id="2.30.30.20">
    <property type="entry name" value="Aspartate carbamoyltransferase regulatory subunit, C-terminal domain"/>
    <property type="match status" value="1"/>
</dbReference>
<evidence type="ECO:0000256" key="2">
    <source>
        <dbReference type="ARBA" id="ARBA00010498"/>
    </source>
</evidence>
<dbReference type="InterPro" id="IPR020542">
    <property type="entry name" value="Asp_carbamoyltrfase_reg_C"/>
</dbReference>
<feature type="binding site" evidence="7">
    <location>
        <position position="107"/>
    </location>
    <ligand>
        <name>Zn(2+)</name>
        <dbReference type="ChEBI" id="CHEBI:29105"/>
    </ligand>
</feature>
<dbReference type="GO" id="GO:0006221">
    <property type="term" value="P:pyrimidine nucleotide biosynthetic process"/>
    <property type="evidence" value="ECO:0007669"/>
    <property type="project" value="UniProtKB-UniRule"/>
</dbReference>
<evidence type="ECO:0000259" key="8">
    <source>
        <dbReference type="Pfam" id="PF01948"/>
    </source>
</evidence>
<evidence type="ECO:0000256" key="7">
    <source>
        <dbReference type="HAMAP-Rule" id="MF_00002"/>
    </source>
</evidence>
<dbReference type="GO" id="GO:0016740">
    <property type="term" value="F:transferase activity"/>
    <property type="evidence" value="ECO:0007669"/>
    <property type="project" value="UniProtKB-KW"/>
</dbReference>
<evidence type="ECO:0000313" key="10">
    <source>
        <dbReference type="EMBL" id="TXR53690.1"/>
    </source>
</evidence>
<dbReference type="SUPFAM" id="SSF57825">
    <property type="entry name" value="Aspartate carbamoyltransferase, Regulatory-chain, C-terminal domain"/>
    <property type="match status" value="1"/>
</dbReference>
<dbReference type="OrthoDB" id="5599321at2"/>
<dbReference type="Proteomes" id="UP000321764">
    <property type="component" value="Unassembled WGS sequence"/>
</dbReference>
<evidence type="ECO:0000256" key="4">
    <source>
        <dbReference type="ARBA" id="ARBA00022723"/>
    </source>
</evidence>
<sequence length="155" mass="17125">MRETMAVEAILKGTVIDHVPTGQGLNILSLIQKRDPQAQITVGLNLPSKGNGKKDIIKVEGWLFSQHDAGEMALYAPTATVNVIDNYAVVKKFKIELPDQFVGLFACPNSNCISHTEPVASRFSVSQTHNAEANTHKVRLQCHFCERTFSDSLFK</sequence>
<dbReference type="Pfam" id="PF02748">
    <property type="entry name" value="PyrI_C"/>
    <property type="match status" value="1"/>
</dbReference>
<feature type="binding site" evidence="7">
    <location>
        <position position="112"/>
    </location>
    <ligand>
        <name>Zn(2+)</name>
        <dbReference type="ChEBI" id="CHEBI:29105"/>
    </ligand>
</feature>
<feature type="domain" description="Aspartate carbamoyltransferase regulatory subunit N-terminal" evidence="8">
    <location>
        <begin position="6"/>
        <end position="95"/>
    </location>
</feature>
<feature type="domain" description="Aspartate carbamoyltransferase regulatory subunit C-terminal" evidence="9">
    <location>
        <begin position="103"/>
        <end position="151"/>
    </location>
</feature>
<evidence type="ECO:0000256" key="1">
    <source>
        <dbReference type="ARBA" id="ARBA00002565"/>
    </source>
</evidence>
<dbReference type="GO" id="GO:0009347">
    <property type="term" value="C:aspartate carbamoyltransferase complex"/>
    <property type="evidence" value="ECO:0007669"/>
    <property type="project" value="InterPro"/>
</dbReference>
<dbReference type="InterPro" id="IPR036793">
    <property type="entry name" value="Asp_carbatrfase_reg_N_sf"/>
</dbReference>
<proteinExistence type="inferred from homology"/>
<reference evidence="10 11" key="1">
    <citation type="submission" date="2019-07" db="EMBL/GenBank/DDBJ databases">
        <title>Reinekea sp. strain SSH23 genome sequencing and assembly.</title>
        <authorList>
            <person name="Kim I."/>
        </authorList>
    </citation>
    <scope>NUCLEOTIDE SEQUENCE [LARGE SCALE GENOMIC DNA]</scope>
    <source>
        <strain evidence="10 11">SSH23</strain>
    </source>
</reference>
<feature type="binding site" evidence="7">
    <location>
        <position position="145"/>
    </location>
    <ligand>
        <name>Zn(2+)</name>
        <dbReference type="ChEBI" id="CHEBI:29105"/>
    </ligand>
</feature>
<dbReference type="PANTHER" id="PTHR35805:SF1">
    <property type="entry name" value="ASPARTATE CARBAMOYLTRANSFERASE REGULATORY CHAIN"/>
    <property type="match status" value="1"/>
</dbReference>
<evidence type="ECO:0000256" key="5">
    <source>
        <dbReference type="ARBA" id="ARBA00022833"/>
    </source>
</evidence>
<name>A0A5C8ZA46_9GAMM</name>
<dbReference type="AlphaFoldDB" id="A0A5C8ZA46"/>
<dbReference type="Pfam" id="PF01948">
    <property type="entry name" value="PyrI"/>
    <property type="match status" value="1"/>
</dbReference>
<keyword evidence="11" id="KW-1185">Reference proteome</keyword>
<dbReference type="EMBL" id="VKAD01000001">
    <property type="protein sequence ID" value="TXR53690.1"/>
    <property type="molecule type" value="Genomic_DNA"/>
</dbReference>
<comment type="cofactor">
    <cofactor evidence="7">
        <name>Zn(2+)</name>
        <dbReference type="ChEBI" id="CHEBI:29105"/>
    </cofactor>
    <text evidence="7">Binds 1 zinc ion per subunit.</text>
</comment>
<dbReference type="HAMAP" id="MF_00002">
    <property type="entry name" value="Asp_carb_tr_reg"/>
    <property type="match status" value="1"/>
</dbReference>
<gene>
    <name evidence="7 10" type="primary">pyrI</name>
    <name evidence="10" type="ORF">FME95_03780</name>
</gene>
<evidence type="ECO:0000256" key="6">
    <source>
        <dbReference type="ARBA" id="ARBA00022975"/>
    </source>
</evidence>
<keyword evidence="6 7" id="KW-0665">Pyrimidine biosynthesis</keyword>
<evidence type="ECO:0000256" key="3">
    <source>
        <dbReference type="ARBA" id="ARBA00021764"/>
    </source>
</evidence>
<dbReference type="PANTHER" id="PTHR35805">
    <property type="entry name" value="ASPARTATE CARBAMOYLTRANSFERASE REGULATORY CHAIN"/>
    <property type="match status" value="1"/>
</dbReference>
<keyword evidence="10" id="KW-0808">Transferase</keyword>
<dbReference type="RefSeq" id="WP_147713089.1">
    <property type="nucleotide sequence ID" value="NZ_VKAD01000001.1"/>
</dbReference>
<comment type="subunit">
    <text evidence="7">Contains catalytic and regulatory chains.</text>
</comment>
<dbReference type="InterPro" id="IPR036792">
    <property type="entry name" value="Asp_carbatrfase_reg_C_sf"/>
</dbReference>
<feature type="binding site" evidence="7">
    <location>
        <position position="142"/>
    </location>
    <ligand>
        <name>Zn(2+)</name>
        <dbReference type="ChEBI" id="CHEBI:29105"/>
    </ligand>
</feature>
<dbReference type="SUPFAM" id="SSF54893">
    <property type="entry name" value="Aspartate carbamoyltransferase, Regulatory-chain, N-terminal domain"/>
    <property type="match status" value="1"/>
</dbReference>
<dbReference type="Gene3D" id="3.30.70.140">
    <property type="entry name" value="Aspartate carbamoyltransferase regulatory subunit, N-terminal domain"/>
    <property type="match status" value="1"/>
</dbReference>
<dbReference type="NCBIfam" id="TIGR00240">
    <property type="entry name" value="ATCase_reg"/>
    <property type="match status" value="1"/>
</dbReference>
<protein>
    <recommendedName>
        <fullName evidence="3 7">Aspartate carbamoyltransferase regulatory chain</fullName>
    </recommendedName>
</protein>
<keyword evidence="5 7" id="KW-0862">Zinc</keyword>
<dbReference type="GO" id="GO:0046872">
    <property type="term" value="F:metal ion binding"/>
    <property type="evidence" value="ECO:0007669"/>
    <property type="project" value="UniProtKB-KW"/>
</dbReference>
<dbReference type="GO" id="GO:0006207">
    <property type="term" value="P:'de novo' pyrimidine nucleobase biosynthetic process"/>
    <property type="evidence" value="ECO:0007669"/>
    <property type="project" value="InterPro"/>
</dbReference>
<keyword evidence="4 7" id="KW-0479">Metal-binding</keyword>
<evidence type="ECO:0000313" key="11">
    <source>
        <dbReference type="Proteomes" id="UP000321764"/>
    </source>
</evidence>
<accession>A0A5C8ZA46</accession>
<evidence type="ECO:0000259" key="9">
    <source>
        <dbReference type="Pfam" id="PF02748"/>
    </source>
</evidence>
<comment type="function">
    <text evidence="1 7">Involved in allosteric regulation of aspartate carbamoyltransferase.</text>
</comment>
<organism evidence="10 11">
    <name type="scientific">Reinekea thalattae</name>
    <dbReference type="NCBI Taxonomy" id="2593301"/>
    <lineage>
        <taxon>Bacteria</taxon>
        <taxon>Pseudomonadati</taxon>
        <taxon>Pseudomonadota</taxon>
        <taxon>Gammaproteobacteria</taxon>
        <taxon>Oceanospirillales</taxon>
        <taxon>Saccharospirillaceae</taxon>
        <taxon>Reinekea</taxon>
    </lineage>
</organism>
<dbReference type="InterPro" id="IPR020545">
    <property type="entry name" value="Asp_carbamoyltransf_reg_N"/>
</dbReference>
<comment type="similarity">
    <text evidence="2 7">Belongs to the PyrI family.</text>
</comment>
<comment type="caution">
    <text evidence="10">The sequence shown here is derived from an EMBL/GenBank/DDBJ whole genome shotgun (WGS) entry which is preliminary data.</text>
</comment>
<dbReference type="InterPro" id="IPR002801">
    <property type="entry name" value="Asp_carbamoylTrfase_reg"/>
</dbReference>